<gene>
    <name evidence="2" type="ORF">SMN809_LOCUS82228</name>
</gene>
<proteinExistence type="predicted"/>
<reference evidence="2" key="1">
    <citation type="submission" date="2021-02" db="EMBL/GenBank/DDBJ databases">
        <authorList>
            <person name="Nowell W R."/>
        </authorList>
    </citation>
    <scope>NUCLEOTIDE SEQUENCE</scope>
</reference>
<dbReference type="GO" id="GO:0016020">
    <property type="term" value="C:membrane"/>
    <property type="evidence" value="ECO:0007669"/>
    <property type="project" value="UniProtKB-SubCell"/>
</dbReference>
<evidence type="ECO:0000313" key="3">
    <source>
        <dbReference type="Proteomes" id="UP000676336"/>
    </source>
</evidence>
<dbReference type="EMBL" id="CAJOBI010351001">
    <property type="protein sequence ID" value="CAF5221177.1"/>
    <property type="molecule type" value="Genomic_DNA"/>
</dbReference>
<organism evidence="2 3">
    <name type="scientific">Rotaria magnacalcarata</name>
    <dbReference type="NCBI Taxonomy" id="392030"/>
    <lineage>
        <taxon>Eukaryota</taxon>
        <taxon>Metazoa</taxon>
        <taxon>Spiralia</taxon>
        <taxon>Gnathifera</taxon>
        <taxon>Rotifera</taxon>
        <taxon>Eurotatoria</taxon>
        <taxon>Bdelloidea</taxon>
        <taxon>Philodinida</taxon>
        <taxon>Philodinidae</taxon>
        <taxon>Rotaria</taxon>
    </lineage>
</organism>
<feature type="domain" description="REJ" evidence="1">
    <location>
        <begin position="1"/>
        <end position="127"/>
    </location>
</feature>
<evidence type="ECO:0000259" key="1">
    <source>
        <dbReference type="PROSITE" id="PS51111"/>
    </source>
</evidence>
<dbReference type="InterPro" id="IPR014010">
    <property type="entry name" value="REJ_dom"/>
</dbReference>
<dbReference type="PROSITE" id="PS51111">
    <property type="entry name" value="REJ"/>
    <property type="match status" value="1"/>
</dbReference>
<sequence>MCVPDAEYQLINPTTQALVTSACVSGCNNVVNTNIQWSIYYGIQTGYPNNDIQWILFTNMSSFDNIFFYGRTTVNFTATNQLFLSYPTIKYWKFQSLYIVTTNNGAATGAGAIRFSINSPPENGTCT</sequence>
<evidence type="ECO:0000313" key="2">
    <source>
        <dbReference type="EMBL" id="CAF5221177.1"/>
    </source>
</evidence>
<protein>
    <recommendedName>
        <fullName evidence="1">REJ domain-containing protein</fullName>
    </recommendedName>
</protein>
<name>A0A8S3JMJ4_9BILA</name>
<dbReference type="AlphaFoldDB" id="A0A8S3JMJ4"/>
<feature type="non-terminal residue" evidence="2">
    <location>
        <position position="1"/>
    </location>
</feature>
<accession>A0A8S3JMJ4</accession>
<dbReference type="Proteomes" id="UP000676336">
    <property type="component" value="Unassembled WGS sequence"/>
</dbReference>
<comment type="caution">
    <text evidence="2">The sequence shown here is derived from an EMBL/GenBank/DDBJ whole genome shotgun (WGS) entry which is preliminary data.</text>
</comment>